<dbReference type="EMBL" id="QFBC01000020">
    <property type="protein sequence ID" value="PWE52783.1"/>
    <property type="molecule type" value="Genomic_DNA"/>
</dbReference>
<gene>
    <name evidence="1" type="ORF">DEM27_28690</name>
</gene>
<sequence length="88" mass="10094">MFVSQEVNMNKTEKLRRESALLFTAYSSGKITRHVLAAWAFALDGYSPAAMDLVTEAQQWFSRGSFRKPEQVVLQDLELLLRLSEVDR</sequence>
<comment type="caution">
    <text evidence="1">The sequence shown here is derived from an EMBL/GenBank/DDBJ whole genome shotgun (WGS) entry which is preliminary data.</text>
</comment>
<evidence type="ECO:0000313" key="1">
    <source>
        <dbReference type="EMBL" id="PWE52783.1"/>
    </source>
</evidence>
<evidence type="ECO:0000313" key="2">
    <source>
        <dbReference type="Proteomes" id="UP000245252"/>
    </source>
</evidence>
<proteinExistence type="predicted"/>
<name>A0A2U2DHI5_9HYPH</name>
<protein>
    <submittedName>
        <fullName evidence="1">Uncharacterized protein</fullName>
    </submittedName>
</protein>
<reference evidence="1 2" key="1">
    <citation type="submission" date="2018-05" db="EMBL/GenBank/DDBJ databases">
        <title>The draft genome of strain NS-104.</title>
        <authorList>
            <person name="Hang P."/>
            <person name="Jiang J."/>
        </authorList>
    </citation>
    <scope>NUCLEOTIDE SEQUENCE [LARGE SCALE GENOMIC DNA]</scope>
    <source>
        <strain evidence="1 2">NS-104</strain>
    </source>
</reference>
<keyword evidence="2" id="KW-1185">Reference proteome</keyword>
<organism evidence="1 2">
    <name type="scientific">Metarhizobium album</name>
    <dbReference type="NCBI Taxonomy" id="2182425"/>
    <lineage>
        <taxon>Bacteria</taxon>
        <taxon>Pseudomonadati</taxon>
        <taxon>Pseudomonadota</taxon>
        <taxon>Alphaproteobacteria</taxon>
        <taxon>Hyphomicrobiales</taxon>
        <taxon>Rhizobiaceae</taxon>
        <taxon>Metarhizobium</taxon>
    </lineage>
</organism>
<accession>A0A2U2DHI5</accession>
<dbReference type="AlphaFoldDB" id="A0A2U2DHI5"/>
<dbReference type="Proteomes" id="UP000245252">
    <property type="component" value="Unassembled WGS sequence"/>
</dbReference>